<proteinExistence type="predicted"/>
<dbReference type="OrthoDB" id="370073at2"/>
<accession>A0A191WBY9</accession>
<keyword evidence="2" id="KW-1185">Reference proteome</keyword>
<reference evidence="1 2" key="1">
    <citation type="journal article" date="2016" name="Int. J. Syst. Evol. Microbiol.">
        <title>Agromyces aureus sp. nov., isolated from the rhizosphere of Salix caprea L. grown in a heavy-metal-contaminated soil.</title>
        <authorList>
            <person name="Corretto E."/>
            <person name="Antonielli L."/>
            <person name="Sessitsch A."/>
            <person name="Compant S."/>
            <person name="Gorfer M."/>
            <person name="Kuffner M."/>
            <person name="Brader G."/>
        </authorList>
    </citation>
    <scope>NUCLEOTIDE SEQUENCE [LARGE SCALE GENOMIC DNA]</scope>
    <source>
        <strain evidence="1 2">AR33</strain>
    </source>
</reference>
<dbReference type="InterPro" id="IPR011748">
    <property type="entry name" value="Unchr_phage_tail-like"/>
</dbReference>
<dbReference type="KEGG" id="agy:ATC03_01975"/>
<reference evidence="2" key="2">
    <citation type="submission" date="2016-01" db="EMBL/GenBank/DDBJ databases">
        <title>Complete genome sequence of Agromyces aureus AR33T and comparison with related organisms.</title>
        <authorList>
            <person name="Corretto E."/>
            <person name="Antonielli L."/>
            <person name="Sessitsch A."/>
            <person name="Brader G."/>
        </authorList>
    </citation>
    <scope>NUCLEOTIDE SEQUENCE [LARGE SCALE GENOMIC DNA]</scope>
    <source>
        <strain evidence="2">AR33</strain>
    </source>
</reference>
<name>A0A191WBY9_9MICO</name>
<dbReference type="Proteomes" id="UP000078437">
    <property type="component" value="Chromosome"/>
</dbReference>
<dbReference type="AlphaFoldDB" id="A0A191WBY9"/>
<evidence type="ECO:0000313" key="2">
    <source>
        <dbReference type="Proteomes" id="UP000078437"/>
    </source>
</evidence>
<dbReference type="STRING" id="453304.ATC03_01975"/>
<dbReference type="NCBIfam" id="TIGR02242">
    <property type="entry name" value="tail_TIGR02242"/>
    <property type="match status" value="1"/>
</dbReference>
<sequence>MRGLVPQLENPSPYVTRLPAVLQEDEFLQRWLTAFDASIAPVLSVLDNLDAYVRPGTTPADFLDWLASWVDVELDEEWPVEQRRRVVADAAGLHRRAGRFDGVLETVQLIAGPDAAVDVVESGGTSWSATARGALPGSPDGAVRISIAPGPGASKASGSKAGAAEAAAEALRRRVERAARRVVPAHIRIEIEIAGA</sequence>
<dbReference type="EMBL" id="CP013979">
    <property type="protein sequence ID" value="ANJ25713.1"/>
    <property type="molecule type" value="Genomic_DNA"/>
</dbReference>
<gene>
    <name evidence="1" type="ORF">ATC03_01975</name>
</gene>
<protein>
    <recommendedName>
        <fullName evidence="3">Phage tail protein</fullName>
    </recommendedName>
</protein>
<evidence type="ECO:0000313" key="1">
    <source>
        <dbReference type="EMBL" id="ANJ25713.1"/>
    </source>
</evidence>
<organism evidence="1 2">
    <name type="scientific">Agromyces aureus</name>
    <dbReference type="NCBI Taxonomy" id="453304"/>
    <lineage>
        <taxon>Bacteria</taxon>
        <taxon>Bacillati</taxon>
        <taxon>Actinomycetota</taxon>
        <taxon>Actinomycetes</taxon>
        <taxon>Micrococcales</taxon>
        <taxon>Microbacteriaceae</taxon>
        <taxon>Agromyces</taxon>
    </lineage>
</organism>
<dbReference type="InterPro" id="IPR006521">
    <property type="entry name" value="Tail_protein_I"/>
</dbReference>
<dbReference type="Pfam" id="PF09684">
    <property type="entry name" value="Tail_P2_I"/>
    <property type="match status" value="1"/>
</dbReference>
<evidence type="ECO:0008006" key="3">
    <source>
        <dbReference type="Google" id="ProtNLM"/>
    </source>
</evidence>